<protein>
    <submittedName>
        <fullName evidence="1">Uncharacterized protein</fullName>
    </submittedName>
</protein>
<evidence type="ECO:0000313" key="1">
    <source>
        <dbReference type="EMBL" id="QHU03149.1"/>
    </source>
</evidence>
<accession>A0A6C0JBX7</accession>
<dbReference type="AlphaFoldDB" id="A0A6C0JBX7"/>
<proteinExistence type="predicted"/>
<reference evidence="1" key="1">
    <citation type="journal article" date="2020" name="Nature">
        <title>Giant virus diversity and host interactions through global metagenomics.</title>
        <authorList>
            <person name="Schulz F."/>
            <person name="Roux S."/>
            <person name="Paez-Espino D."/>
            <person name="Jungbluth S."/>
            <person name="Walsh D.A."/>
            <person name="Denef V.J."/>
            <person name="McMahon K.D."/>
            <person name="Konstantinidis K.T."/>
            <person name="Eloe-Fadrosh E.A."/>
            <person name="Kyrpides N.C."/>
            <person name="Woyke T."/>
        </authorList>
    </citation>
    <scope>NUCLEOTIDE SEQUENCE</scope>
    <source>
        <strain evidence="1">GVMAG-M-3300025890-48</strain>
    </source>
</reference>
<organism evidence="1">
    <name type="scientific">viral metagenome</name>
    <dbReference type="NCBI Taxonomy" id="1070528"/>
    <lineage>
        <taxon>unclassified sequences</taxon>
        <taxon>metagenomes</taxon>
        <taxon>organismal metagenomes</taxon>
    </lineage>
</organism>
<dbReference type="EMBL" id="MN740370">
    <property type="protein sequence ID" value="QHU03149.1"/>
    <property type="molecule type" value="Genomic_DNA"/>
</dbReference>
<name>A0A6C0JBX7_9ZZZZ</name>
<sequence length="85" mass="10309">MQSNHLYHHERLYGFYSEIQQYHVRNITAKKHRIKYYIYETMNGDKVNVTQVYTKQEMHLALHKALFVDSEYMGIVTRCIGCVHW</sequence>